<comment type="subcellular location">
    <subcellularLocation>
        <location evidence="1">Cytoplasm</location>
    </subcellularLocation>
</comment>
<dbReference type="GO" id="GO:0005524">
    <property type="term" value="F:ATP binding"/>
    <property type="evidence" value="ECO:0007669"/>
    <property type="project" value="UniProtKB-KW"/>
</dbReference>
<evidence type="ECO:0000256" key="5">
    <source>
        <dbReference type="ARBA" id="ARBA00022741"/>
    </source>
</evidence>
<keyword evidence="6" id="KW-0067">ATP-binding</keyword>
<feature type="compositionally biased region" description="Acidic residues" evidence="7">
    <location>
        <begin position="99"/>
        <end position="113"/>
    </location>
</feature>
<feature type="domain" description="NOD1/2 winged helix" evidence="10">
    <location>
        <begin position="560"/>
        <end position="617"/>
    </location>
</feature>
<name>A0A8C5ESI1_GOUWI</name>
<gene>
    <name evidence="11" type="primary">nlrc3l</name>
</gene>
<dbReference type="Pfam" id="PF17776">
    <property type="entry name" value="NLRC4_HD2"/>
    <property type="match status" value="1"/>
</dbReference>
<feature type="region of interest" description="Disordered" evidence="7">
    <location>
        <begin position="1"/>
        <end position="69"/>
    </location>
</feature>
<evidence type="ECO:0000256" key="7">
    <source>
        <dbReference type="SAM" id="MobiDB-lite"/>
    </source>
</evidence>
<keyword evidence="2" id="KW-0963">Cytoplasm</keyword>
<reference evidence="11" key="3">
    <citation type="submission" date="2025-09" db="UniProtKB">
        <authorList>
            <consortium name="Ensembl"/>
        </authorList>
    </citation>
    <scope>IDENTIFICATION</scope>
</reference>
<sequence length="747" mass="86854">MEPNQQVQRLPKEVQVRGWEMRPPSSYGSMKSDSEEEDEDEERMDEELAAVLPESPHQDATRLEVKRSNYPETLYTTTTQQTKPPHAVVIETRCFDDGENFDGDDDEEEEEEYLISHSPEPPEVPEQEDFLQTEENQQRGRLHPENDLPYIFKNILKILSGLTREELYRVRLSFRQREPKMTKEDVMQGDLLDFVDKAFEIIGRDQTLVHIIRSLESSKMKAKADELQGLCKRALTRHSLKSCYIRKHLLINEGVVRAGCQSYLETIYVEPEISTSKEGGVPSANTCVTVNNLFRLEKDDGTAVRTVLTTGLPGIGMTVSVAKFCLDWAQERVNRDIQFVIKLSFRKWWRFRNKQKEISAMEMITCWYPDCKNMTHLEEEECKFLLIMDSFDCYRAALDWENAPVINDNYTQAHPDVLIVNIIRGTVLRGARLWILGRRAAVSQIPTHFIDVVTEILGFNDEMKEDYLNRHTNDREQAAKIIAHYKRLPMLVTLARQPFVCWMVFTLFERFYRYSGYGEHPPRLTPFYINIMIVQMNRRLQFYYDKSQNISDWSNEDKDLLINIAKMAFRMLEKNSSVFCEEDVKGCGLSLVEVVALSGMCTELPTSTPDTGTSFCFLHPTFQEFMAALYVFTMFRNESKNILNTGLRPNFFQTQKVFVADLVQCALELTLKSRHGHYDMFLRFLCGLLNLTCYHSQLSGYLFPHKAPKVEGLDKVKHLLETAMQKASRDRIENLRECIREMTQEDQ</sequence>
<dbReference type="Pfam" id="PF05729">
    <property type="entry name" value="NACHT"/>
    <property type="match status" value="1"/>
</dbReference>
<evidence type="ECO:0000259" key="8">
    <source>
        <dbReference type="Pfam" id="PF05729"/>
    </source>
</evidence>
<dbReference type="InterPro" id="IPR007111">
    <property type="entry name" value="NACHT_NTPase"/>
</dbReference>
<reference evidence="11" key="1">
    <citation type="submission" date="2020-06" db="EMBL/GenBank/DDBJ databases">
        <authorList>
            <consortium name="Wellcome Sanger Institute Data Sharing"/>
        </authorList>
    </citation>
    <scope>NUCLEOTIDE SEQUENCE [LARGE SCALE GENOMIC DNA]</scope>
</reference>
<accession>A0A8C5ESI1</accession>
<keyword evidence="5" id="KW-0547">Nucleotide-binding</keyword>
<dbReference type="Ensembl" id="ENSGWIT00000027552.1">
    <property type="protein sequence ID" value="ENSGWIP00000025202.1"/>
    <property type="gene ID" value="ENSGWIG00000013324.1"/>
</dbReference>
<protein>
    <submittedName>
        <fullName evidence="11">NLR family CARD domain-containing protein 3-like</fullName>
    </submittedName>
</protein>
<evidence type="ECO:0000256" key="1">
    <source>
        <dbReference type="ARBA" id="ARBA00004496"/>
    </source>
</evidence>
<evidence type="ECO:0000259" key="10">
    <source>
        <dbReference type="Pfam" id="PF17779"/>
    </source>
</evidence>
<dbReference type="Pfam" id="PF17779">
    <property type="entry name" value="WHD_NOD2"/>
    <property type="match status" value="1"/>
</dbReference>
<evidence type="ECO:0000313" key="11">
    <source>
        <dbReference type="Ensembl" id="ENSGWIP00000025202.1"/>
    </source>
</evidence>
<dbReference type="Proteomes" id="UP000694680">
    <property type="component" value="Chromosome 13"/>
</dbReference>
<keyword evidence="3" id="KW-0433">Leucine-rich repeat</keyword>
<feature type="region of interest" description="Disordered" evidence="7">
    <location>
        <begin position="99"/>
        <end position="137"/>
    </location>
</feature>
<keyword evidence="12" id="KW-1185">Reference proteome</keyword>
<dbReference type="Gene3D" id="3.40.50.300">
    <property type="entry name" value="P-loop containing nucleotide triphosphate hydrolases"/>
    <property type="match status" value="1"/>
</dbReference>
<evidence type="ECO:0000313" key="12">
    <source>
        <dbReference type="Proteomes" id="UP000694680"/>
    </source>
</evidence>
<evidence type="ECO:0000256" key="6">
    <source>
        <dbReference type="ARBA" id="ARBA00022840"/>
    </source>
</evidence>
<organism evidence="11 12">
    <name type="scientific">Gouania willdenowi</name>
    <name type="common">Blunt-snouted clingfish</name>
    <name type="synonym">Lepadogaster willdenowi</name>
    <dbReference type="NCBI Taxonomy" id="441366"/>
    <lineage>
        <taxon>Eukaryota</taxon>
        <taxon>Metazoa</taxon>
        <taxon>Chordata</taxon>
        <taxon>Craniata</taxon>
        <taxon>Vertebrata</taxon>
        <taxon>Euteleostomi</taxon>
        <taxon>Actinopterygii</taxon>
        <taxon>Neopterygii</taxon>
        <taxon>Teleostei</taxon>
        <taxon>Neoteleostei</taxon>
        <taxon>Acanthomorphata</taxon>
        <taxon>Ovalentaria</taxon>
        <taxon>Blenniimorphae</taxon>
        <taxon>Blenniiformes</taxon>
        <taxon>Gobiesocoidei</taxon>
        <taxon>Gobiesocidae</taxon>
        <taxon>Gobiesocinae</taxon>
        <taxon>Gouania</taxon>
    </lineage>
</organism>
<dbReference type="OrthoDB" id="120976at2759"/>
<dbReference type="InterPro" id="IPR051261">
    <property type="entry name" value="NLR"/>
</dbReference>
<evidence type="ECO:0000256" key="3">
    <source>
        <dbReference type="ARBA" id="ARBA00022614"/>
    </source>
</evidence>
<proteinExistence type="predicted"/>
<feature type="domain" description="NACHT" evidence="8">
    <location>
        <begin position="305"/>
        <end position="473"/>
    </location>
</feature>
<dbReference type="InterPro" id="IPR041075">
    <property type="entry name" value="NOD1/2_WH"/>
</dbReference>
<feature type="compositionally biased region" description="Basic and acidic residues" evidence="7">
    <location>
        <begin position="56"/>
        <end position="69"/>
    </location>
</feature>
<evidence type="ECO:0000256" key="4">
    <source>
        <dbReference type="ARBA" id="ARBA00022737"/>
    </source>
</evidence>
<dbReference type="AlphaFoldDB" id="A0A8C5ESI1"/>
<keyword evidence="4" id="KW-0677">Repeat</keyword>
<feature type="compositionally biased region" description="Acidic residues" evidence="7">
    <location>
        <begin position="123"/>
        <end position="132"/>
    </location>
</feature>
<dbReference type="PANTHER" id="PTHR24106">
    <property type="entry name" value="NACHT, LRR AND CARD DOMAINS-CONTAINING"/>
    <property type="match status" value="1"/>
</dbReference>
<dbReference type="GO" id="GO:0005737">
    <property type="term" value="C:cytoplasm"/>
    <property type="evidence" value="ECO:0007669"/>
    <property type="project" value="UniProtKB-SubCell"/>
</dbReference>
<evidence type="ECO:0000256" key="2">
    <source>
        <dbReference type="ARBA" id="ARBA00022490"/>
    </source>
</evidence>
<dbReference type="InterPro" id="IPR027417">
    <property type="entry name" value="P-loop_NTPase"/>
</dbReference>
<feature type="compositionally biased region" description="Acidic residues" evidence="7">
    <location>
        <begin position="34"/>
        <end position="48"/>
    </location>
</feature>
<dbReference type="InterPro" id="IPR041267">
    <property type="entry name" value="NLRP_HD2"/>
</dbReference>
<evidence type="ECO:0000259" key="9">
    <source>
        <dbReference type="Pfam" id="PF17776"/>
    </source>
</evidence>
<reference evidence="11" key="2">
    <citation type="submission" date="2025-08" db="UniProtKB">
        <authorList>
            <consortium name="Ensembl"/>
        </authorList>
    </citation>
    <scope>IDENTIFICATION</scope>
</reference>
<feature type="domain" description="NACHT LRR and PYD" evidence="9">
    <location>
        <begin position="619"/>
        <end position="745"/>
    </location>
</feature>